<sequence length="380" mass="44398">MMRKFGLILLRDIMEDRDSFVRREFSDFLSPAEEDGIREKFQGVPTLPDDDINTSVDQTKKLIIAIKEGLSFPQCPNGKFDYSYVIGFLNELSKIFDWEIYEKSSLGKESLRKWYAVILCQWMEGTGLSYIMKKAIEYKRDHPDNFRVSAYEPPTTYNDRSKEHRNVVFADTLEVIENVILFSISNYFLRFSNEYKKIHQVDEFENNWYEYVEFGTTNPLTILLQRNGFTREVATYIRNHQDEYVVHDGSTGKLKLRGTLLQCGNTSVESEAFDIKYNVPGLFVDEEPDDDQLSMVRTIQCPNCLIEFEVDLEEYIWDSSSYEKENGMGPDAVHSFDTEYSCRCPYCNSIIRVSGWIREYPIGAYDSEDIDIQVIEDEDE</sequence>
<dbReference type="Proteomes" id="UP000306509">
    <property type="component" value="Unassembled WGS sequence"/>
</dbReference>
<dbReference type="EMBL" id="QGQD01000115">
    <property type="protein sequence ID" value="TLC97616.1"/>
    <property type="molecule type" value="Genomic_DNA"/>
</dbReference>
<evidence type="ECO:0000313" key="2">
    <source>
        <dbReference type="Proteomes" id="UP000306509"/>
    </source>
</evidence>
<dbReference type="RefSeq" id="WP_070043048.1">
    <property type="nucleotide sequence ID" value="NZ_CABMJZ010000139.1"/>
</dbReference>
<organism evidence="1 2">
    <name type="scientific">Robinsoniella peoriensis</name>
    <dbReference type="NCBI Taxonomy" id="180332"/>
    <lineage>
        <taxon>Bacteria</taxon>
        <taxon>Bacillati</taxon>
        <taxon>Bacillota</taxon>
        <taxon>Clostridia</taxon>
        <taxon>Lachnospirales</taxon>
        <taxon>Lachnospiraceae</taxon>
        <taxon>Robinsoniella</taxon>
    </lineage>
</organism>
<protein>
    <submittedName>
        <fullName evidence="1">Uncharacterized protein</fullName>
    </submittedName>
</protein>
<keyword evidence="2" id="KW-1185">Reference proteome</keyword>
<comment type="caution">
    <text evidence="1">The sequence shown here is derived from an EMBL/GenBank/DDBJ whole genome shotgun (WGS) entry which is preliminary data.</text>
</comment>
<reference evidence="1 2" key="1">
    <citation type="journal article" date="2019" name="Anaerobe">
        <title>Detection of Robinsoniella peoriensis in multiple bone samples of a trauma patient.</title>
        <authorList>
            <person name="Schrottner P."/>
            <person name="Hartwich K."/>
            <person name="Bunk B."/>
            <person name="Schober I."/>
            <person name="Helbig S."/>
            <person name="Rudolph W.W."/>
            <person name="Gunzer F."/>
        </authorList>
    </citation>
    <scope>NUCLEOTIDE SEQUENCE [LARGE SCALE GENOMIC DNA]</scope>
    <source>
        <strain evidence="1 2">DSM 106044</strain>
    </source>
</reference>
<proteinExistence type="predicted"/>
<accession>A0A4U8PZF0</accession>
<evidence type="ECO:0000313" key="1">
    <source>
        <dbReference type="EMBL" id="TLC97616.1"/>
    </source>
</evidence>
<gene>
    <name evidence="1" type="ORF">DSM106044_05570</name>
</gene>
<name>A0A4U8PZF0_9FIRM</name>
<dbReference type="AlphaFoldDB" id="A0A4U8PZF0"/>